<dbReference type="PROSITE" id="PS51007">
    <property type="entry name" value="CYTC"/>
    <property type="match status" value="1"/>
</dbReference>
<evidence type="ECO:0000256" key="1">
    <source>
        <dbReference type="ARBA" id="ARBA00022617"/>
    </source>
</evidence>
<dbReference type="InterPro" id="IPR009056">
    <property type="entry name" value="Cyt_c-like_dom"/>
</dbReference>
<keyword evidence="5" id="KW-0732">Signal</keyword>
<evidence type="ECO:0000313" key="7">
    <source>
        <dbReference type="EMBL" id="RDU67950.1"/>
    </source>
</evidence>
<name>A0A3D8ISI7_9HELI</name>
<gene>
    <name evidence="7" type="ORF">CQA54_03245</name>
</gene>
<reference evidence="7 8" key="1">
    <citation type="submission" date="2018-04" db="EMBL/GenBank/DDBJ databases">
        <title>Novel Campyloabacter and Helicobacter Species and Strains.</title>
        <authorList>
            <person name="Mannion A.J."/>
            <person name="Shen Z."/>
            <person name="Fox J.G."/>
        </authorList>
    </citation>
    <scope>NUCLEOTIDE SEQUENCE [LARGE SCALE GENOMIC DNA]</scope>
    <source>
        <strain evidence="7 8">MIT 12-6600</strain>
    </source>
</reference>
<keyword evidence="8" id="KW-1185">Reference proteome</keyword>
<evidence type="ECO:0000259" key="6">
    <source>
        <dbReference type="PROSITE" id="PS51007"/>
    </source>
</evidence>
<dbReference type="OrthoDB" id="5340148at2"/>
<evidence type="ECO:0000256" key="4">
    <source>
        <dbReference type="PROSITE-ProRule" id="PRU00433"/>
    </source>
</evidence>
<dbReference type="InterPro" id="IPR036909">
    <property type="entry name" value="Cyt_c-like_dom_sf"/>
</dbReference>
<dbReference type="InterPro" id="IPR050597">
    <property type="entry name" value="Cytochrome_c_Oxidase_Subunit"/>
</dbReference>
<dbReference type="PANTHER" id="PTHR33751">
    <property type="entry name" value="CBB3-TYPE CYTOCHROME C OXIDASE SUBUNIT FIXP"/>
    <property type="match status" value="1"/>
</dbReference>
<sequence>MKKLVLLIAAGCVSMALAAEAPAIFKKCVSCHGADGKKTTFGNDAIAGLDKARIIEDLKGYRAKTLDRHGKANLMNPNAATLTDDQIEELATYISSLPK</sequence>
<organism evidence="7 8">
    <name type="scientific">Helicobacter equorum</name>
    <dbReference type="NCBI Taxonomy" id="361872"/>
    <lineage>
        <taxon>Bacteria</taxon>
        <taxon>Pseudomonadati</taxon>
        <taxon>Campylobacterota</taxon>
        <taxon>Epsilonproteobacteria</taxon>
        <taxon>Campylobacterales</taxon>
        <taxon>Helicobacteraceae</taxon>
        <taxon>Helicobacter</taxon>
    </lineage>
</organism>
<dbReference type="GO" id="GO:0046872">
    <property type="term" value="F:metal ion binding"/>
    <property type="evidence" value="ECO:0007669"/>
    <property type="project" value="UniProtKB-KW"/>
</dbReference>
<evidence type="ECO:0000256" key="3">
    <source>
        <dbReference type="ARBA" id="ARBA00023004"/>
    </source>
</evidence>
<comment type="caution">
    <text evidence="7">The sequence shown here is derived from an EMBL/GenBank/DDBJ whole genome shotgun (WGS) entry which is preliminary data.</text>
</comment>
<evidence type="ECO:0000256" key="5">
    <source>
        <dbReference type="SAM" id="SignalP"/>
    </source>
</evidence>
<dbReference type="GO" id="GO:0020037">
    <property type="term" value="F:heme binding"/>
    <property type="evidence" value="ECO:0007669"/>
    <property type="project" value="InterPro"/>
</dbReference>
<evidence type="ECO:0000313" key="8">
    <source>
        <dbReference type="Proteomes" id="UP000256514"/>
    </source>
</evidence>
<protein>
    <submittedName>
        <fullName evidence="7">Cytochrome C</fullName>
    </submittedName>
</protein>
<dbReference type="Pfam" id="PF00034">
    <property type="entry name" value="Cytochrom_C"/>
    <property type="match status" value="1"/>
</dbReference>
<keyword evidence="1 4" id="KW-0349">Heme</keyword>
<feature type="domain" description="Cytochrome c" evidence="6">
    <location>
        <begin position="16"/>
        <end position="98"/>
    </location>
</feature>
<dbReference type="GO" id="GO:0009055">
    <property type="term" value="F:electron transfer activity"/>
    <property type="evidence" value="ECO:0007669"/>
    <property type="project" value="InterPro"/>
</dbReference>
<accession>A0A3D8ISI7</accession>
<dbReference type="SUPFAM" id="SSF46626">
    <property type="entry name" value="Cytochrome c"/>
    <property type="match status" value="1"/>
</dbReference>
<dbReference type="EMBL" id="NXLT01000002">
    <property type="protein sequence ID" value="RDU67950.1"/>
    <property type="molecule type" value="Genomic_DNA"/>
</dbReference>
<feature type="signal peptide" evidence="5">
    <location>
        <begin position="1"/>
        <end position="18"/>
    </location>
</feature>
<keyword evidence="3 4" id="KW-0408">Iron</keyword>
<evidence type="ECO:0000256" key="2">
    <source>
        <dbReference type="ARBA" id="ARBA00022723"/>
    </source>
</evidence>
<dbReference type="Gene3D" id="1.10.760.10">
    <property type="entry name" value="Cytochrome c-like domain"/>
    <property type="match status" value="1"/>
</dbReference>
<dbReference type="PANTHER" id="PTHR33751:SF1">
    <property type="entry name" value="CBB3-TYPE CYTOCHROME C OXIDASE SUBUNIT FIXP"/>
    <property type="match status" value="1"/>
</dbReference>
<dbReference type="Proteomes" id="UP000256514">
    <property type="component" value="Unassembled WGS sequence"/>
</dbReference>
<dbReference type="RefSeq" id="WP_115570756.1">
    <property type="nucleotide sequence ID" value="NZ_NXLT01000002.1"/>
</dbReference>
<proteinExistence type="predicted"/>
<dbReference type="AlphaFoldDB" id="A0A3D8ISI7"/>
<keyword evidence="2 4" id="KW-0479">Metal-binding</keyword>
<feature type="chain" id="PRO_5017553802" evidence="5">
    <location>
        <begin position="19"/>
        <end position="99"/>
    </location>
</feature>